<evidence type="ECO:0000256" key="3">
    <source>
        <dbReference type="SAM" id="Phobius"/>
    </source>
</evidence>
<dbReference type="CDD" id="cd07185">
    <property type="entry name" value="OmpA_C-like"/>
    <property type="match status" value="1"/>
</dbReference>
<keyword evidence="3" id="KW-0812">Transmembrane</keyword>
<dbReference type="InterPro" id="IPR050330">
    <property type="entry name" value="Bact_OuterMem_StrucFunc"/>
</dbReference>
<dbReference type="SUPFAM" id="SSF103088">
    <property type="entry name" value="OmpA-like"/>
    <property type="match status" value="2"/>
</dbReference>
<dbReference type="EMBL" id="WPIN01000003">
    <property type="protein sequence ID" value="MVM30546.1"/>
    <property type="molecule type" value="Genomic_DNA"/>
</dbReference>
<feature type="region of interest" description="Disordered" evidence="2">
    <location>
        <begin position="300"/>
        <end position="330"/>
    </location>
</feature>
<keyword evidence="3" id="KW-1133">Transmembrane helix</keyword>
<dbReference type="RefSeq" id="WP_157584773.1">
    <property type="nucleotide sequence ID" value="NZ_WPIN01000003.1"/>
</dbReference>
<gene>
    <name evidence="5" type="ORF">GO755_10925</name>
</gene>
<dbReference type="GO" id="GO:0016020">
    <property type="term" value="C:membrane"/>
    <property type="evidence" value="ECO:0007669"/>
    <property type="project" value="UniProtKB-UniRule"/>
</dbReference>
<organism evidence="5 6">
    <name type="scientific">Spirosoma arboris</name>
    <dbReference type="NCBI Taxonomy" id="2682092"/>
    <lineage>
        <taxon>Bacteria</taxon>
        <taxon>Pseudomonadati</taxon>
        <taxon>Bacteroidota</taxon>
        <taxon>Cytophagia</taxon>
        <taxon>Cytophagales</taxon>
        <taxon>Cytophagaceae</taxon>
        <taxon>Spirosoma</taxon>
    </lineage>
</organism>
<name>A0A7K1SAI4_9BACT</name>
<feature type="transmembrane region" description="Helical" evidence="3">
    <location>
        <begin position="6"/>
        <end position="24"/>
    </location>
</feature>
<dbReference type="PROSITE" id="PS51123">
    <property type="entry name" value="OMPA_2"/>
    <property type="match status" value="1"/>
</dbReference>
<comment type="caution">
    <text evidence="5">The sequence shown here is derived from an EMBL/GenBank/DDBJ whole genome shotgun (WGS) entry which is preliminary data.</text>
</comment>
<dbReference type="PANTHER" id="PTHR30329:SF21">
    <property type="entry name" value="LIPOPROTEIN YIAD-RELATED"/>
    <property type="match status" value="1"/>
</dbReference>
<dbReference type="InterPro" id="IPR036737">
    <property type="entry name" value="OmpA-like_sf"/>
</dbReference>
<keyword evidence="1 3" id="KW-0472">Membrane</keyword>
<dbReference type="PRINTS" id="PR01023">
    <property type="entry name" value="NAFLGMOTY"/>
</dbReference>
<sequence>MLTNKAPWIVLLIIWMIGSTWWHVCKIKQLCGDVINSSALSTDTNVDTTPPGADGFTIADGNLFRLDLPGNFSFAKSGANANMNSLGGSLESMITYLKANPGRTLEITGYYSPTETNTTSLSNLGLARAEGIKQYLVQQGIPAGSLSTKSEERNLSFIAKGDSLLGGLYFAFAGAEKPEEKPAKEPAEKPVEAATGKPIKITEPITEKALAEAEKFTSVFKPIDLYFQLGEANYIKTDQTKKFFEEAIKYLATHKDKKLLLTGHTDNSGPDDVNMGLSRDRANDVKLKLRKAGIDADQIQVKAKGESEPKADNSTMSGRKANRRVTVVVQ</sequence>
<dbReference type="Gene3D" id="3.30.1330.60">
    <property type="entry name" value="OmpA-like domain"/>
    <property type="match status" value="2"/>
</dbReference>
<evidence type="ECO:0000313" key="5">
    <source>
        <dbReference type="EMBL" id="MVM30546.1"/>
    </source>
</evidence>
<dbReference type="Pfam" id="PF00691">
    <property type="entry name" value="OmpA"/>
    <property type="match status" value="2"/>
</dbReference>
<dbReference type="Proteomes" id="UP000436006">
    <property type="component" value="Unassembled WGS sequence"/>
</dbReference>
<reference evidence="5 6" key="1">
    <citation type="submission" date="2019-12" db="EMBL/GenBank/DDBJ databases">
        <title>Spirosoma sp. HMF4905 genome sequencing and assembly.</title>
        <authorList>
            <person name="Kang H."/>
            <person name="Cha I."/>
            <person name="Kim H."/>
            <person name="Joh K."/>
        </authorList>
    </citation>
    <scope>NUCLEOTIDE SEQUENCE [LARGE SCALE GENOMIC DNA]</scope>
    <source>
        <strain evidence="5 6">HMF4905</strain>
    </source>
</reference>
<evidence type="ECO:0000313" key="6">
    <source>
        <dbReference type="Proteomes" id="UP000436006"/>
    </source>
</evidence>
<dbReference type="AlphaFoldDB" id="A0A7K1SAI4"/>
<keyword evidence="6" id="KW-1185">Reference proteome</keyword>
<proteinExistence type="predicted"/>
<evidence type="ECO:0000259" key="4">
    <source>
        <dbReference type="PROSITE" id="PS51123"/>
    </source>
</evidence>
<protein>
    <submittedName>
        <fullName evidence="5">OmpA family protein</fullName>
    </submittedName>
</protein>
<accession>A0A7K1SAI4</accession>
<dbReference type="PANTHER" id="PTHR30329">
    <property type="entry name" value="STATOR ELEMENT OF FLAGELLAR MOTOR COMPLEX"/>
    <property type="match status" value="1"/>
</dbReference>
<feature type="domain" description="OmpA-like" evidence="4">
    <location>
        <begin position="214"/>
        <end position="330"/>
    </location>
</feature>
<evidence type="ECO:0000256" key="1">
    <source>
        <dbReference type="PROSITE-ProRule" id="PRU00473"/>
    </source>
</evidence>
<dbReference type="InterPro" id="IPR006665">
    <property type="entry name" value="OmpA-like"/>
</dbReference>
<evidence type="ECO:0000256" key="2">
    <source>
        <dbReference type="SAM" id="MobiDB-lite"/>
    </source>
</evidence>